<dbReference type="PANTHER" id="PTHR43586:SF8">
    <property type="entry name" value="CYSTEINE DESULFURASE 1, CHLOROPLASTIC"/>
    <property type="match status" value="1"/>
</dbReference>
<keyword evidence="5" id="KW-1185">Reference proteome</keyword>
<dbReference type="EMBL" id="JBHFFA010000008">
    <property type="protein sequence ID" value="KAL2607643.1"/>
    <property type="molecule type" value="Genomic_DNA"/>
</dbReference>
<protein>
    <recommendedName>
        <fullName evidence="3">Aminotransferase class V domain-containing protein</fullName>
    </recommendedName>
</protein>
<accession>A0ABD1XFB7</accession>
<dbReference type="InterPro" id="IPR000192">
    <property type="entry name" value="Aminotrans_V_dom"/>
</dbReference>
<sequence length="664" mass="74657">MGSSTRVKQQKDMKVSKRFAPTKWKNSKQRGEEQGVILFGTQGSKASGMKSHQLPRHLERVSPEQKLEWLRSQIIGRDIECLTPFGKRLVHYADHTASGRSLMFIENYIIQKVLPVYGNTHTDDSYVGQRTTFLVEQATHYVKKCLGGTDDDAIFFCDSSVHGREKTMGGLCWALRASFEFALLETKFGRAGRRDIPSDEYGFIDMDELEAAVRNPSYEGRPKLGSFSACSNVTGIITNTRALARFLHAHGCLACFDFAASGPYVEVDMRSGQADGYDAVFLSPHKFVGGPGTSGVLLMRKKLYLLGSGPPSTCGGGTVDFVNQNEKETIYYANTEKREDAGTPGILQKIRTGLTFWTKEVIGTELILSRQKYIISAALRRLSINPKIIIHGSTKAKRIAILSFNIETTLSPKPHPGLSGYSSTKRNIVAKERASPLRIFLRAERRNHMVEPGDDRGEEYFDECHIMQGKPLHGRFITKLLNDLFGIQGRGGCSCAAVYGHQLLGINSELSLGIREAMQKGWGGLKPGWARVSFGFYLTQEEFEFMLAAIEFIAEYGQRFLQLYDFDWKTGDWTFKEECKCIVERAEKQVASTRKQHWWSLRPESSEVASCFVTQFNRSLIRSLNPEKVSYFQLAECLVQLLPRDPAPKEIPHGLDPDLLFFRV</sequence>
<keyword evidence="1" id="KW-0663">Pyridoxal phosphate</keyword>
<name>A0ABD1XFB7_9MARC</name>
<dbReference type="AlphaFoldDB" id="A0ABD1XFB7"/>
<evidence type="ECO:0000313" key="4">
    <source>
        <dbReference type="EMBL" id="KAL2607643.1"/>
    </source>
</evidence>
<comment type="caution">
    <text evidence="4">The sequence shown here is derived from an EMBL/GenBank/DDBJ whole genome shotgun (WGS) entry which is preliminary data.</text>
</comment>
<feature type="region of interest" description="Disordered" evidence="2">
    <location>
        <begin position="1"/>
        <end position="31"/>
    </location>
</feature>
<evidence type="ECO:0000313" key="5">
    <source>
        <dbReference type="Proteomes" id="UP001605036"/>
    </source>
</evidence>
<dbReference type="Gene3D" id="3.40.640.10">
    <property type="entry name" value="Type I PLP-dependent aspartate aminotransferase-like (Major domain)"/>
    <property type="match status" value="1"/>
</dbReference>
<evidence type="ECO:0000256" key="2">
    <source>
        <dbReference type="SAM" id="MobiDB-lite"/>
    </source>
</evidence>
<proteinExistence type="predicted"/>
<dbReference type="InterPro" id="IPR015422">
    <property type="entry name" value="PyrdxlP-dep_Trfase_small"/>
</dbReference>
<gene>
    <name evidence="4" type="ORF">R1flu_026216</name>
</gene>
<feature type="domain" description="Aminotransferase class V" evidence="3">
    <location>
        <begin position="114"/>
        <end position="408"/>
    </location>
</feature>
<reference evidence="4 5" key="1">
    <citation type="submission" date="2024-09" db="EMBL/GenBank/DDBJ databases">
        <title>Chromosome-scale assembly of Riccia fluitans.</title>
        <authorList>
            <person name="Paukszto L."/>
            <person name="Sawicki J."/>
            <person name="Karawczyk K."/>
            <person name="Piernik-Szablinska J."/>
            <person name="Szczecinska M."/>
            <person name="Mazdziarz M."/>
        </authorList>
    </citation>
    <scope>NUCLEOTIDE SEQUENCE [LARGE SCALE GENOMIC DNA]</scope>
    <source>
        <strain evidence="4">Rf_01</strain>
        <tissue evidence="4">Aerial parts of the thallus</tissue>
    </source>
</reference>
<dbReference type="Pfam" id="PF00266">
    <property type="entry name" value="Aminotran_5"/>
    <property type="match status" value="1"/>
</dbReference>
<dbReference type="PANTHER" id="PTHR43586">
    <property type="entry name" value="CYSTEINE DESULFURASE"/>
    <property type="match status" value="1"/>
</dbReference>
<evidence type="ECO:0000256" key="1">
    <source>
        <dbReference type="ARBA" id="ARBA00022898"/>
    </source>
</evidence>
<dbReference type="Gene3D" id="3.90.1150.10">
    <property type="entry name" value="Aspartate Aminotransferase, domain 1"/>
    <property type="match status" value="1"/>
</dbReference>
<evidence type="ECO:0000259" key="3">
    <source>
        <dbReference type="Pfam" id="PF00266"/>
    </source>
</evidence>
<dbReference type="InterPro" id="IPR015421">
    <property type="entry name" value="PyrdxlP-dep_Trfase_major"/>
</dbReference>
<dbReference type="Proteomes" id="UP001605036">
    <property type="component" value="Unassembled WGS sequence"/>
</dbReference>
<dbReference type="InterPro" id="IPR015424">
    <property type="entry name" value="PyrdxlP-dep_Trfase"/>
</dbReference>
<dbReference type="SUPFAM" id="SSF53383">
    <property type="entry name" value="PLP-dependent transferases"/>
    <property type="match status" value="1"/>
</dbReference>
<organism evidence="4 5">
    <name type="scientific">Riccia fluitans</name>
    <dbReference type="NCBI Taxonomy" id="41844"/>
    <lineage>
        <taxon>Eukaryota</taxon>
        <taxon>Viridiplantae</taxon>
        <taxon>Streptophyta</taxon>
        <taxon>Embryophyta</taxon>
        <taxon>Marchantiophyta</taxon>
        <taxon>Marchantiopsida</taxon>
        <taxon>Marchantiidae</taxon>
        <taxon>Marchantiales</taxon>
        <taxon>Ricciaceae</taxon>
        <taxon>Riccia</taxon>
    </lineage>
</organism>